<comment type="subcellular location">
    <subcellularLocation>
        <location evidence="1">Cell membrane</location>
        <topology evidence="1">Lipid-anchor</topology>
        <topology evidence="1">GPI-anchor</topology>
    </subcellularLocation>
</comment>
<keyword evidence="6" id="KW-1015">Disulfide bond</keyword>
<reference evidence="14" key="1">
    <citation type="journal article" date="2018" name="Nat. Genet.">
        <title>Extensive intraspecific gene order and gene structural variations between Mo17 and other maize genomes.</title>
        <authorList>
            <person name="Sun S."/>
            <person name="Zhou Y."/>
            <person name="Chen J."/>
            <person name="Shi J."/>
            <person name="Zhao H."/>
            <person name="Zhao H."/>
            <person name="Song W."/>
            <person name="Zhang M."/>
            <person name="Cui Y."/>
            <person name="Dong X."/>
            <person name="Liu H."/>
            <person name="Ma X."/>
            <person name="Jiao Y."/>
            <person name="Wang B."/>
            <person name="Wei X."/>
            <person name="Stein J.C."/>
            <person name="Glaubitz J.C."/>
            <person name="Lu F."/>
            <person name="Yu G."/>
            <person name="Liang C."/>
            <person name="Fengler K."/>
            <person name="Li B."/>
            <person name="Rafalski A."/>
            <person name="Schnable P.S."/>
            <person name="Ware D.H."/>
            <person name="Buckler E.S."/>
            <person name="Lai J."/>
        </authorList>
    </citation>
    <scope>NUCLEOTIDE SEQUENCE [LARGE SCALE GENOMIC DNA]</scope>
    <source>
        <tissue evidence="14">Seedling</tissue>
    </source>
</reference>
<feature type="region of interest" description="Disordered" evidence="10">
    <location>
        <begin position="132"/>
        <end position="249"/>
    </location>
</feature>
<dbReference type="Proteomes" id="UP000251960">
    <property type="component" value="Chromosome 5"/>
</dbReference>
<dbReference type="InterPro" id="IPR039391">
    <property type="entry name" value="Phytocyanin-like"/>
</dbReference>
<dbReference type="GO" id="GO:0009055">
    <property type="term" value="F:electron transfer activity"/>
    <property type="evidence" value="ECO:0007669"/>
    <property type="project" value="InterPro"/>
</dbReference>
<evidence type="ECO:0000256" key="5">
    <source>
        <dbReference type="ARBA" id="ARBA00023136"/>
    </source>
</evidence>
<evidence type="ECO:0000259" key="13">
    <source>
        <dbReference type="PROSITE" id="PS51485"/>
    </source>
</evidence>
<dbReference type="Pfam" id="PF02298">
    <property type="entry name" value="Cu_bind_like"/>
    <property type="match status" value="1"/>
</dbReference>
<dbReference type="GO" id="GO:0005886">
    <property type="term" value="C:plasma membrane"/>
    <property type="evidence" value="ECO:0007669"/>
    <property type="project" value="UniProtKB-SubCell"/>
</dbReference>
<keyword evidence="3" id="KW-0336">GPI-anchor</keyword>
<evidence type="ECO:0000256" key="8">
    <source>
        <dbReference type="ARBA" id="ARBA00023288"/>
    </source>
</evidence>
<name>A0A8J8Y3X6_MAIZE</name>
<feature type="compositionally biased region" description="Low complexity" evidence="10">
    <location>
        <begin position="155"/>
        <end position="183"/>
    </location>
</feature>
<comment type="caution">
    <text evidence="14">The sequence shown here is derived from an EMBL/GenBank/DDBJ whole genome shotgun (WGS) entry which is preliminary data.</text>
</comment>
<dbReference type="InterPro" id="IPR003245">
    <property type="entry name" value="Phytocyanin_dom"/>
</dbReference>
<dbReference type="HOGENOM" id="CLU_058719_1_0_1"/>
<feature type="domain" description="Phytocyanin" evidence="13">
    <location>
        <begin position="26"/>
        <end position="129"/>
    </location>
</feature>
<keyword evidence="4 12" id="KW-0732">Signal</keyword>
<dbReference type="AlphaFoldDB" id="A0A8J8Y3X6"/>
<evidence type="ECO:0000256" key="11">
    <source>
        <dbReference type="SAM" id="Phobius"/>
    </source>
</evidence>
<feature type="compositionally biased region" description="Pro residues" evidence="10">
    <location>
        <begin position="184"/>
        <end position="214"/>
    </location>
</feature>
<protein>
    <submittedName>
        <fullName evidence="14">Early nodulin-like protein 2</fullName>
    </submittedName>
</protein>
<dbReference type="KEGG" id="zma:100273206"/>
<evidence type="ECO:0000256" key="12">
    <source>
        <dbReference type="SAM" id="SignalP"/>
    </source>
</evidence>
<feature type="chain" id="PRO_5035172190" evidence="12">
    <location>
        <begin position="26"/>
        <end position="269"/>
    </location>
</feature>
<evidence type="ECO:0000256" key="4">
    <source>
        <dbReference type="ARBA" id="ARBA00022729"/>
    </source>
</evidence>
<organism evidence="14">
    <name type="scientific">Zea mays</name>
    <name type="common">Maize</name>
    <dbReference type="NCBI Taxonomy" id="4577"/>
    <lineage>
        <taxon>Eukaryota</taxon>
        <taxon>Viridiplantae</taxon>
        <taxon>Streptophyta</taxon>
        <taxon>Embryophyta</taxon>
        <taxon>Tracheophyta</taxon>
        <taxon>Spermatophyta</taxon>
        <taxon>Magnoliopsida</taxon>
        <taxon>Liliopsida</taxon>
        <taxon>Poales</taxon>
        <taxon>Poaceae</taxon>
        <taxon>PACMAD clade</taxon>
        <taxon>Panicoideae</taxon>
        <taxon>Andropogonodae</taxon>
        <taxon>Andropogoneae</taxon>
        <taxon>Tripsacinae</taxon>
        <taxon>Zea</taxon>
    </lineage>
</organism>
<dbReference type="PANTHER" id="PTHR33021">
    <property type="entry name" value="BLUE COPPER PROTEIN"/>
    <property type="match status" value="1"/>
</dbReference>
<evidence type="ECO:0000256" key="10">
    <source>
        <dbReference type="SAM" id="MobiDB-lite"/>
    </source>
</evidence>
<evidence type="ECO:0000256" key="6">
    <source>
        <dbReference type="ARBA" id="ARBA00023157"/>
    </source>
</evidence>
<gene>
    <name evidence="14" type="primary">At4g27520_1</name>
    <name evidence="14" type="ORF">Zm00014a_012502</name>
</gene>
<dbReference type="InterPro" id="IPR041846">
    <property type="entry name" value="ENL_dom"/>
</dbReference>
<keyword evidence="2" id="KW-1003">Cell membrane</keyword>
<evidence type="ECO:0000256" key="7">
    <source>
        <dbReference type="ARBA" id="ARBA00023180"/>
    </source>
</evidence>
<proteinExistence type="inferred from homology"/>
<dbReference type="PROSITE" id="PS51485">
    <property type="entry name" value="PHYTOCYANIN"/>
    <property type="match status" value="1"/>
</dbReference>
<dbReference type="FunFam" id="2.60.40.420:FF:000066">
    <property type="entry name" value="Early nodulin-like protein 9"/>
    <property type="match status" value="1"/>
</dbReference>
<evidence type="ECO:0000256" key="9">
    <source>
        <dbReference type="ARBA" id="ARBA00035011"/>
    </source>
</evidence>
<keyword evidence="5 11" id="KW-0472">Membrane</keyword>
<sequence length="269" mass="26416">MAARPVALALPLLALVCALAASADATQFRVGGQSGWSVPGAGSEPYNTWAGRLRFQIGDQLLFVYPKETDSVLLVDAAAYNACNTSSYVSRFDDGSTVFTFDRSGAFFFVSGNEASCRANEKLIVVVLADRSGSRTPTPSSAPLPSPPSPPAAAPAPATSPSSSPPSSAAPAATPTSPTSPALAPAPAPTTTPSSPPAPVPTTTPSSPPAPTPTTPAGGGSPPPTASASAPAAEGGSSTTPPQPSTAAPVVAGFVGSLGAFIGFAMLAA</sequence>
<dbReference type="SUPFAM" id="SSF49503">
    <property type="entry name" value="Cupredoxins"/>
    <property type="match status" value="1"/>
</dbReference>
<feature type="compositionally biased region" description="Low complexity" evidence="10">
    <location>
        <begin position="226"/>
        <end position="249"/>
    </location>
</feature>
<keyword evidence="7" id="KW-0325">Glycoprotein</keyword>
<evidence type="ECO:0000256" key="2">
    <source>
        <dbReference type="ARBA" id="ARBA00022475"/>
    </source>
</evidence>
<evidence type="ECO:0000256" key="3">
    <source>
        <dbReference type="ARBA" id="ARBA00022622"/>
    </source>
</evidence>
<dbReference type="CDD" id="cd11019">
    <property type="entry name" value="OsENODL1_like"/>
    <property type="match status" value="1"/>
</dbReference>
<dbReference type="InterPro" id="IPR008972">
    <property type="entry name" value="Cupredoxin"/>
</dbReference>
<keyword evidence="11" id="KW-1133">Transmembrane helix</keyword>
<dbReference type="PANTHER" id="PTHR33021:SF253">
    <property type="entry name" value="EARLY NODULIN-LIKE PROTEIN 9"/>
    <property type="match status" value="1"/>
</dbReference>
<dbReference type="OrthoDB" id="691587at2759"/>
<evidence type="ECO:0000256" key="1">
    <source>
        <dbReference type="ARBA" id="ARBA00004609"/>
    </source>
</evidence>
<feature type="compositionally biased region" description="Pro residues" evidence="10">
    <location>
        <begin position="140"/>
        <end position="154"/>
    </location>
</feature>
<evidence type="ECO:0000313" key="14">
    <source>
        <dbReference type="EMBL" id="PWZ24437.1"/>
    </source>
</evidence>
<keyword evidence="8" id="KW-0449">Lipoprotein</keyword>
<feature type="transmembrane region" description="Helical" evidence="11">
    <location>
        <begin position="247"/>
        <end position="268"/>
    </location>
</feature>
<comment type="similarity">
    <text evidence="9">Belongs to the early nodulin-like (ENODL) family.</text>
</comment>
<keyword evidence="11" id="KW-0812">Transmembrane</keyword>
<accession>A0A8J8Y3X6</accession>
<dbReference type="Gene3D" id="2.60.40.420">
    <property type="entry name" value="Cupredoxins - blue copper proteins"/>
    <property type="match status" value="1"/>
</dbReference>
<dbReference type="GO" id="GO:0098552">
    <property type="term" value="C:side of membrane"/>
    <property type="evidence" value="ECO:0007669"/>
    <property type="project" value="UniProtKB-KW"/>
</dbReference>
<dbReference type="SMR" id="A0A8J8Y3X6"/>
<dbReference type="EMBL" id="NCVQ01000006">
    <property type="protein sequence ID" value="PWZ24437.1"/>
    <property type="molecule type" value="Genomic_DNA"/>
</dbReference>
<dbReference type="OMA" id="PYNTWAG"/>
<feature type="signal peptide" evidence="12">
    <location>
        <begin position="1"/>
        <end position="25"/>
    </location>
</feature>